<keyword evidence="4" id="KW-1185">Reference proteome</keyword>
<dbReference type="Gene3D" id="3.40.50.1400">
    <property type="match status" value="2"/>
</dbReference>
<name>A0A2U1FPB9_9PORP</name>
<dbReference type="AlphaFoldDB" id="A0A2U1FPB9"/>
<sequence>MSLMAVALVSCSGKNKEPENTGEATLLVTFGSSYEAPRATYAEIEKTFVKSYPKQKYSWTYTSAFIRKKLAQQGIYIDAPDEALEKLARLGYKRINVQSLHVIPGHEYYEMMDFVDKFKAAHSDIVVKIGAPLLSSDEDMREVSDILHTRFQSTLEKGEAVVFMGHGTDHDANDRYDRINRIMKDFSPLMITGTVEGSPTIEDVMTELAATGAKTVTLMPLMSIAGDHATNDMAGDEDDSWKSILLKAGYTVKIDTLNNGNFSSLGDIEAIRKIWVKHMATALTRR</sequence>
<dbReference type="CDD" id="cd03412">
    <property type="entry name" value="CbiK_N"/>
    <property type="match status" value="1"/>
</dbReference>
<dbReference type="EMBL" id="QEKY01000002">
    <property type="protein sequence ID" value="PVZ13986.1"/>
    <property type="molecule type" value="Genomic_DNA"/>
</dbReference>
<dbReference type="Proteomes" id="UP000245462">
    <property type="component" value="Unassembled WGS sequence"/>
</dbReference>
<feature type="binding site" evidence="2">
    <location>
        <position position="196"/>
    </location>
    <ligand>
        <name>Co(2+)</name>
        <dbReference type="ChEBI" id="CHEBI:48828"/>
    </ligand>
</feature>
<evidence type="ECO:0000256" key="1">
    <source>
        <dbReference type="PIRSR" id="PIRSR033579-1"/>
    </source>
</evidence>
<dbReference type="SUPFAM" id="SSF53800">
    <property type="entry name" value="Chelatase"/>
    <property type="match status" value="1"/>
</dbReference>
<feature type="active site" description="Proton acceptor" evidence="1">
    <location>
        <position position="166"/>
    </location>
</feature>
<evidence type="ECO:0000313" key="3">
    <source>
        <dbReference type="EMBL" id="PVZ13986.1"/>
    </source>
</evidence>
<gene>
    <name evidence="3" type="ORF">C7382_10228</name>
</gene>
<protein>
    <submittedName>
        <fullName evidence="3">Sirohydrochlorin cobaltochelatase</fullName>
    </submittedName>
</protein>
<comment type="caution">
    <text evidence="3">The sequence shown here is derived from an EMBL/GenBank/DDBJ whole genome shotgun (WGS) entry which is preliminary data.</text>
</comment>
<organism evidence="3 4">
    <name type="scientific">Porphyromonas loveana</name>
    <dbReference type="NCBI Taxonomy" id="1884669"/>
    <lineage>
        <taxon>Bacteria</taxon>
        <taxon>Pseudomonadati</taxon>
        <taxon>Bacteroidota</taxon>
        <taxon>Bacteroidia</taxon>
        <taxon>Bacteroidales</taxon>
        <taxon>Porphyromonadaceae</taxon>
        <taxon>Porphyromonas</taxon>
    </lineage>
</organism>
<evidence type="ECO:0000313" key="4">
    <source>
        <dbReference type="Proteomes" id="UP000245462"/>
    </source>
</evidence>
<evidence type="ECO:0000256" key="2">
    <source>
        <dbReference type="PIRSR" id="PIRSR033579-3"/>
    </source>
</evidence>
<keyword evidence="2" id="KW-0170">Cobalt</keyword>
<accession>A0A2U1FPB9</accession>
<reference evidence="3 4" key="1">
    <citation type="submission" date="2018-04" db="EMBL/GenBank/DDBJ databases">
        <title>Genomic Encyclopedia of Type Strains, Phase IV (KMG-IV): sequencing the most valuable type-strain genomes for metagenomic binning, comparative biology and taxonomic classification.</title>
        <authorList>
            <person name="Goeker M."/>
        </authorList>
    </citation>
    <scope>NUCLEOTIDE SEQUENCE [LARGE SCALE GENOMIC DNA]</scope>
    <source>
        <strain evidence="3 4">DSM 28520</strain>
    </source>
</reference>
<dbReference type="Pfam" id="PF06180">
    <property type="entry name" value="CbiK"/>
    <property type="match status" value="1"/>
</dbReference>
<feature type="binding site" evidence="2">
    <location>
        <position position="228"/>
    </location>
    <ligand>
        <name>Co(2+)</name>
        <dbReference type="ChEBI" id="CHEBI:48828"/>
    </ligand>
</feature>
<feature type="binding site" evidence="2">
    <location>
        <position position="166"/>
    </location>
    <ligand>
        <name>Co(2+)</name>
        <dbReference type="ChEBI" id="CHEBI:48828"/>
    </ligand>
</feature>
<dbReference type="CDD" id="cd03413">
    <property type="entry name" value="CbiK_C"/>
    <property type="match status" value="1"/>
</dbReference>
<dbReference type="GO" id="GO:0019251">
    <property type="term" value="P:anaerobic cobalamin biosynthetic process"/>
    <property type="evidence" value="ECO:0007669"/>
    <property type="project" value="InterPro"/>
</dbReference>
<dbReference type="InterPro" id="IPR010388">
    <property type="entry name" value="Anaerobic_Co-chelatase"/>
</dbReference>
<proteinExistence type="predicted"/>
<dbReference type="PIRSF" id="PIRSF033579">
    <property type="entry name" value="Anaer_Co_chel"/>
    <property type="match status" value="1"/>
</dbReference>
<keyword evidence="2" id="KW-0479">Metal-binding</keyword>
<dbReference type="GO" id="GO:0016852">
    <property type="term" value="F:sirohydrochlorin cobaltochelatase activity"/>
    <property type="evidence" value="ECO:0007669"/>
    <property type="project" value="InterPro"/>
</dbReference>
<dbReference type="GO" id="GO:0046872">
    <property type="term" value="F:metal ion binding"/>
    <property type="evidence" value="ECO:0007669"/>
    <property type="project" value="UniProtKB-KW"/>
</dbReference>